<dbReference type="Proteomes" id="UP000001949">
    <property type="component" value="Unassembled WGS sequence"/>
</dbReference>
<dbReference type="GeneID" id="3503157"/>
<feature type="region of interest" description="Disordered" evidence="1">
    <location>
        <begin position="710"/>
        <end position="739"/>
    </location>
</feature>
<dbReference type="VEuPathDB" id="PiroplasmaDB:TpMuguga_01g00933"/>
<accession>Q4N787</accession>
<dbReference type="InParanoid" id="Q4N787"/>
<dbReference type="InterPro" id="IPR024420">
    <property type="entry name" value="TRAPP_III_complex_Trs85"/>
</dbReference>
<evidence type="ECO:0000313" key="3">
    <source>
        <dbReference type="Proteomes" id="UP000001949"/>
    </source>
</evidence>
<dbReference type="OMA" id="WVDCEIL"/>
<gene>
    <name evidence="2" type="ordered locus">TP01_0933</name>
</gene>
<dbReference type="PANTHER" id="PTHR12975">
    <property type="entry name" value="TRANSPORT PROTEIN TRAPP"/>
    <property type="match status" value="1"/>
</dbReference>
<protein>
    <submittedName>
        <fullName evidence="2">Uncharacterized protein</fullName>
    </submittedName>
</protein>
<evidence type="ECO:0000256" key="1">
    <source>
        <dbReference type="SAM" id="MobiDB-lite"/>
    </source>
</evidence>
<dbReference type="PANTHER" id="PTHR12975:SF6">
    <property type="entry name" value="TRAFFICKING PROTEIN PARTICLE COMPLEX SUBUNIT 8"/>
    <property type="match status" value="1"/>
</dbReference>
<reference evidence="2 3" key="1">
    <citation type="journal article" date="2005" name="Science">
        <title>Genome sequence of Theileria parva, a bovine pathogen that transforms lymphocytes.</title>
        <authorList>
            <person name="Gardner M.J."/>
            <person name="Bishop R."/>
            <person name="Shah T."/>
            <person name="de Villiers E.P."/>
            <person name="Carlton J.M."/>
            <person name="Hall N."/>
            <person name="Ren Q."/>
            <person name="Paulsen I.T."/>
            <person name="Pain A."/>
            <person name="Berriman M."/>
            <person name="Wilson R.J.M."/>
            <person name="Sato S."/>
            <person name="Ralph S.A."/>
            <person name="Mann D.J."/>
            <person name="Xiong Z."/>
            <person name="Shallom S.J."/>
            <person name="Weidman J."/>
            <person name="Jiang L."/>
            <person name="Lynn J."/>
            <person name="Weaver B."/>
            <person name="Shoaibi A."/>
            <person name="Domingo A.R."/>
            <person name="Wasawo D."/>
            <person name="Crabtree J."/>
            <person name="Wortman J.R."/>
            <person name="Haas B."/>
            <person name="Angiuoli S.V."/>
            <person name="Creasy T.H."/>
            <person name="Lu C."/>
            <person name="Suh B."/>
            <person name="Silva J.C."/>
            <person name="Utterback T.R."/>
            <person name="Feldblyum T.V."/>
            <person name="Pertea M."/>
            <person name="Allen J."/>
            <person name="Nierman W.C."/>
            <person name="Taracha E.L.N."/>
            <person name="Salzberg S.L."/>
            <person name="White O.R."/>
            <person name="Fitzhugh H.A."/>
            <person name="Morzaria S."/>
            <person name="Venter J.C."/>
            <person name="Fraser C.M."/>
            <person name="Nene V."/>
        </authorList>
    </citation>
    <scope>NUCLEOTIDE SEQUENCE [LARGE SCALE GENOMIC DNA]</scope>
    <source>
        <strain evidence="2 3">Muguga</strain>
    </source>
</reference>
<sequence>MDNRILDDLISLYVGPLIVVRPFPRAAEKIIKCAGCSPLELVQNIIKRHPKSSLFSFEEFNTLETLRENDLVQSLLDSLEKNDREVGKTLENTLGDRNEKYSRWFQDWCFTLAKILRIKANERFETALERNGVFIFLDNDDDFRQLEEVLENYSGFPVTIIYFSHGNATNFSVVINKFNVQYLILQSFEDFDYSKLFDFASKFIDSCYKNLESNVTSLNAFFKGVKISSKILKSEPQKIPKSEPQKIPKSEPQKIPKSEPLKIIKSEPLKNLSNLFMLLCDELGTGNDSFISSVSKSTLDHEIHALSHLLYGIHLYNCKFKPQSPGEKQGEDSDKNIEISSIISHLDKASLIYNKHEHPWESFFTNTLSVLLGEYEEFSKLLSNNAILQPSTKSEFARSAVFIELSSNLCSKPKKKIFQLVMAGRLFSQAGLENLSKRCYLSCLEEYEDWYITHEHLYSLLATFDENFLVNCLNILSNTFENIYTNYSYENNYTNHSFSHLHQTDSTELSSQCSELTSQGRKLGSQCLELPSESWKLGSQSWRQVSGNQIYYLKTLMKLQGFRMRTKYLKNTPISAPFLNYPTIYYTHGNLPLVNNKMPFLVRVPIIHMRSNGVNGTNVKLSTTYVDDLYEKLLDNSFTDPMWQKCLKFYNIKDHTRKNLYPAEKSKGSDYMINTTLKLSLQLLNPLSIPVDCHDFKILVQEIDPSNKEKVNPIKVSDNNSEHLDNNSERLDNPDEHSDNSELCNLEWVDCEILSRDKEGFRLGEFEKKSLILSFTTTNTGSFKIAGLCWNLFGEVVFWSPIYTVGKINTVPKVNTVSKVNTVGNMNTVGKIDKVGKIDAVDRLDTIGKKGLTGEVGKKISLREFINEREVDKSLYFNVFRDMPCFRYYFRKVSDLALLSNTVFYPKRDSDTSNYDNLVRKYMEMYSEATESMKSEELENENLCLFDCFNGESSLIEISLQNTQETPIKSIELRLKVFGAFSVPPYPVSYKLSTPNISITTPTDPFDLESVFSSSEILDSPSTVQHKYDPDRLSKLIQSSWSVINLPNFKVKEVSLTEKMYEVHMQFNDDAINLHKKALSVYLFFQPLMVMDGISLINGSISVSPKRGLDLVIPFKLFLRSLKGPTFNAHFNYKDTILVKAINNSREEITQLKFNVNGEPVETNYSELCPVPPKNTMNFPFPLENALKYLDPASLQNSSDRMRFGVFWATPVRFGLFNGNVEFLEYKVLVRLTVSKTQLKFSDEPVIVSLFVTVHNISSESLKSLAVYPLIKHHQDSLISFVGVTKNRIDAIDPGCSKSIEFNIIIPVPGVYHFSSHNFKLVGTPEEHVTYQDNTNTIIVHD</sequence>
<evidence type="ECO:0000313" key="2">
    <source>
        <dbReference type="EMBL" id="EAN34171.1"/>
    </source>
</evidence>
<comment type="caution">
    <text evidence="2">The sequence shown here is derived from an EMBL/GenBank/DDBJ whole genome shotgun (WGS) entry which is preliminary data.</text>
</comment>
<dbReference type="eggNOG" id="ENOG502RSZB">
    <property type="taxonomic scope" value="Eukaryota"/>
</dbReference>
<keyword evidence="3" id="KW-1185">Reference proteome</keyword>
<name>Q4N787_THEPA</name>
<organism evidence="2 3">
    <name type="scientific">Theileria parva</name>
    <name type="common">East coast fever infection agent</name>
    <dbReference type="NCBI Taxonomy" id="5875"/>
    <lineage>
        <taxon>Eukaryota</taxon>
        <taxon>Sar</taxon>
        <taxon>Alveolata</taxon>
        <taxon>Apicomplexa</taxon>
        <taxon>Aconoidasida</taxon>
        <taxon>Piroplasmida</taxon>
        <taxon>Theileriidae</taxon>
        <taxon>Theileria</taxon>
    </lineage>
</organism>
<dbReference type="RefSeq" id="XP_766454.1">
    <property type="nucleotide sequence ID" value="XM_761361.1"/>
</dbReference>
<dbReference type="KEGG" id="tpv:TP01_0933"/>
<dbReference type="EMBL" id="AAGK01000001">
    <property type="protein sequence ID" value="EAN34171.1"/>
    <property type="molecule type" value="Genomic_DNA"/>
</dbReference>
<feature type="compositionally biased region" description="Basic and acidic residues" evidence="1">
    <location>
        <begin position="720"/>
        <end position="739"/>
    </location>
</feature>
<dbReference type="GO" id="GO:1990072">
    <property type="term" value="C:TRAPPIII protein complex"/>
    <property type="evidence" value="ECO:0007669"/>
    <property type="project" value="TreeGrafter"/>
</dbReference>
<proteinExistence type="predicted"/>
<dbReference type="STRING" id="5875.Q4N787"/>